<keyword evidence="3" id="KW-1185">Reference proteome</keyword>
<comment type="caution">
    <text evidence="2">The sequence shown here is derived from an EMBL/GenBank/DDBJ whole genome shotgun (WGS) entry which is preliminary data.</text>
</comment>
<name>A0A9P8L3S0_9PEZI</name>
<feature type="compositionally biased region" description="Polar residues" evidence="1">
    <location>
        <begin position="488"/>
        <end position="498"/>
    </location>
</feature>
<accession>A0A9P8L3S0</accession>
<feature type="compositionally biased region" description="Acidic residues" evidence="1">
    <location>
        <begin position="362"/>
        <end position="374"/>
    </location>
</feature>
<feature type="compositionally biased region" description="Acidic residues" evidence="1">
    <location>
        <begin position="417"/>
        <end position="428"/>
    </location>
</feature>
<reference evidence="2" key="1">
    <citation type="submission" date="2021-03" db="EMBL/GenBank/DDBJ databases">
        <title>Comparative genomics and phylogenomic investigation of the class Geoglossomycetes provide insights into ecological specialization and systematics.</title>
        <authorList>
            <person name="Melie T."/>
            <person name="Pirro S."/>
            <person name="Miller A.N."/>
            <person name="Quandt A."/>
        </authorList>
    </citation>
    <scope>NUCLEOTIDE SEQUENCE</scope>
    <source>
        <strain evidence="2">CAQ_001_2017</strain>
    </source>
</reference>
<feature type="region of interest" description="Disordered" evidence="1">
    <location>
        <begin position="362"/>
        <end position="438"/>
    </location>
</feature>
<dbReference type="Proteomes" id="UP000750711">
    <property type="component" value="Unassembled WGS sequence"/>
</dbReference>
<feature type="compositionally biased region" description="Polar residues" evidence="1">
    <location>
        <begin position="402"/>
        <end position="412"/>
    </location>
</feature>
<dbReference type="EMBL" id="JAGHQM010001413">
    <property type="protein sequence ID" value="KAH0555692.1"/>
    <property type="molecule type" value="Genomic_DNA"/>
</dbReference>
<feature type="region of interest" description="Disordered" evidence="1">
    <location>
        <begin position="454"/>
        <end position="499"/>
    </location>
</feature>
<gene>
    <name evidence="2" type="ORF">GP486_006364</name>
</gene>
<organism evidence="2 3">
    <name type="scientific">Trichoglossum hirsutum</name>
    <dbReference type="NCBI Taxonomy" id="265104"/>
    <lineage>
        <taxon>Eukaryota</taxon>
        <taxon>Fungi</taxon>
        <taxon>Dikarya</taxon>
        <taxon>Ascomycota</taxon>
        <taxon>Pezizomycotina</taxon>
        <taxon>Geoglossomycetes</taxon>
        <taxon>Geoglossales</taxon>
        <taxon>Geoglossaceae</taxon>
        <taxon>Trichoglossum</taxon>
    </lineage>
</organism>
<sequence>MKRALDELQVFKHVGDQVSDDDWPEFKLSDVLIFREDESNLASLLLVGTQGPVTVRGVLMPLRPEQHADLKGGRFYAGEIELRDVTRFAYGTIEETDNIGIWAAGKAGWFMIDPSTVYAQVYQHMVVAVKIFHFLEDQYRPYGKYKRRFKGTVKELFATYAKTQVVDPNSPGLSEDEVKTLFSEHRDFLMSQMFQKGGWRRMGIYQYLKNEYPTDYSRIEKLVYELDESDNGGPDAEASVLTFKLDSLHDFSPNQKNKHLVVWDLMTTIQREHRLPISMMTTNGFAGFLFGCFDIGDRPTATLLIEACAKELVKLMSEADGGTFNWTKRKVYKELKRAVVSEEDCRRVLALPLRRRIDLSELENGDTTGEEQVSDTEVTTTESCGIRQRSGKGRSTLRPSAIGTTLSSSASNGGDGLDGEDDEDDGSDTQDASMVVGGKRKALENLTFRKSRKCVSAESSQSGDQAFRVNGSEGSPTTEPPQIRLKATKQQPSAQNQRGGYLHCSVDGCNYKAYCMDRTRFDAVINQHLRSHHEKFARILDILDSESKVDQPLK</sequence>
<protein>
    <submittedName>
        <fullName evidence="2">Uncharacterized protein</fullName>
    </submittedName>
</protein>
<evidence type="ECO:0000256" key="1">
    <source>
        <dbReference type="SAM" id="MobiDB-lite"/>
    </source>
</evidence>
<evidence type="ECO:0000313" key="2">
    <source>
        <dbReference type="EMBL" id="KAH0555692.1"/>
    </source>
</evidence>
<evidence type="ECO:0000313" key="3">
    <source>
        <dbReference type="Proteomes" id="UP000750711"/>
    </source>
</evidence>
<proteinExistence type="predicted"/>
<dbReference type="AlphaFoldDB" id="A0A9P8L3S0"/>